<keyword evidence="3" id="KW-1185">Reference proteome</keyword>
<name>R0JNM4_ANAPL</name>
<feature type="region of interest" description="Disordered" evidence="1">
    <location>
        <begin position="313"/>
        <end position="335"/>
    </location>
</feature>
<proteinExistence type="predicted"/>
<feature type="compositionally biased region" description="Basic residues" evidence="1">
    <location>
        <begin position="139"/>
        <end position="148"/>
    </location>
</feature>
<dbReference type="Proteomes" id="UP000296049">
    <property type="component" value="Unassembled WGS sequence"/>
</dbReference>
<accession>R0JNM4</accession>
<feature type="region of interest" description="Disordered" evidence="1">
    <location>
        <begin position="139"/>
        <end position="177"/>
    </location>
</feature>
<dbReference type="EMBL" id="KB743435">
    <property type="protein sequence ID" value="EOA98756.1"/>
    <property type="molecule type" value="Genomic_DNA"/>
</dbReference>
<gene>
    <name evidence="2" type="ORF">Anapl_02937</name>
</gene>
<sequence length="523" mass="57394">MLLARPAQEPVIKALDVRANSALWTCPLFALFSKTTSKGIKLLQTQPKFSSTENRTDTRYLLPGLGSSHQNTGTEAIISSILDNWQLRGLLQIRAASPPRIADVSAAVTLDNPGHITSVLGTPLTSFINRLLIATKSKSRNAHRHTTPQHHGASETSSTPGLASRTDPGPGVAPWDSPPWGAPLAAVWARQSMEKRPRARPPCGPGVPAAQGQAEKCQWAPKSSKELQLAEVLQGGGQDLLSLQYNFQEQVSVTISSCYLSANIIPLSIRVLMLLSIKQRNCHKLKERSASNFSGRHESPHIFGSFSFQARTTDAHDNDHRRKRSPLDSDLSSWGASNCKQSRNFTRIHRHIMEETTGKAEQPSEIQADTRRSELQTTPPDKSLPPCNSLFKFKRGRWETGSSSTTEVSHADMTCGTPATAEMCSKNRACCGSGQITCYERLRTSPRTSCKCTHVNPCAVLIEDRSLTLCAVSVLCFHPNQDDFFLSDRPVCRQCPAVLQPLGRQCQQERSSSVSFAMTVTNM</sequence>
<reference evidence="3" key="1">
    <citation type="journal article" date="2013" name="Nat. Genet.">
        <title>The duck genome and transcriptome provide insight into an avian influenza virus reservoir species.</title>
        <authorList>
            <person name="Huang Y."/>
            <person name="Li Y."/>
            <person name="Burt D.W."/>
            <person name="Chen H."/>
            <person name="Zhang Y."/>
            <person name="Qian W."/>
            <person name="Kim H."/>
            <person name="Gan S."/>
            <person name="Zhao Y."/>
            <person name="Li J."/>
            <person name="Yi K."/>
            <person name="Feng H."/>
            <person name="Zhu P."/>
            <person name="Li B."/>
            <person name="Liu Q."/>
            <person name="Fairley S."/>
            <person name="Magor K.E."/>
            <person name="Du Z."/>
            <person name="Hu X."/>
            <person name="Goodman L."/>
            <person name="Tafer H."/>
            <person name="Vignal A."/>
            <person name="Lee T."/>
            <person name="Kim K.W."/>
            <person name="Sheng Z."/>
            <person name="An Y."/>
            <person name="Searle S."/>
            <person name="Herrero J."/>
            <person name="Groenen M.A."/>
            <person name="Crooijmans R.P."/>
            <person name="Faraut T."/>
            <person name="Cai Q."/>
            <person name="Webster R.G."/>
            <person name="Aldridge J.R."/>
            <person name="Warren W.C."/>
            <person name="Bartschat S."/>
            <person name="Kehr S."/>
            <person name="Marz M."/>
            <person name="Stadler P.F."/>
            <person name="Smith J."/>
            <person name="Kraus R.H."/>
            <person name="Zhao Y."/>
            <person name="Ren L."/>
            <person name="Fei J."/>
            <person name="Morisson M."/>
            <person name="Kaiser P."/>
            <person name="Griffin D.K."/>
            <person name="Rao M."/>
            <person name="Pitel F."/>
            <person name="Wang J."/>
            <person name="Li N."/>
        </authorList>
    </citation>
    <scope>NUCLEOTIDE SEQUENCE [LARGE SCALE GENOMIC DNA]</scope>
</reference>
<evidence type="ECO:0000313" key="3">
    <source>
        <dbReference type="Proteomes" id="UP000296049"/>
    </source>
</evidence>
<evidence type="ECO:0000256" key="1">
    <source>
        <dbReference type="SAM" id="MobiDB-lite"/>
    </source>
</evidence>
<protein>
    <submittedName>
        <fullName evidence="2">Uncharacterized protein</fullName>
    </submittedName>
</protein>
<evidence type="ECO:0000313" key="2">
    <source>
        <dbReference type="EMBL" id="EOA98756.1"/>
    </source>
</evidence>
<organism evidence="2 3">
    <name type="scientific">Anas platyrhynchos</name>
    <name type="common">Mallard</name>
    <name type="synonym">Anas boschas</name>
    <dbReference type="NCBI Taxonomy" id="8839"/>
    <lineage>
        <taxon>Eukaryota</taxon>
        <taxon>Metazoa</taxon>
        <taxon>Chordata</taxon>
        <taxon>Craniata</taxon>
        <taxon>Vertebrata</taxon>
        <taxon>Euteleostomi</taxon>
        <taxon>Archelosauria</taxon>
        <taxon>Archosauria</taxon>
        <taxon>Dinosauria</taxon>
        <taxon>Saurischia</taxon>
        <taxon>Theropoda</taxon>
        <taxon>Coelurosauria</taxon>
        <taxon>Aves</taxon>
        <taxon>Neognathae</taxon>
        <taxon>Galloanserae</taxon>
        <taxon>Anseriformes</taxon>
        <taxon>Anatidae</taxon>
        <taxon>Anatinae</taxon>
        <taxon>Anas</taxon>
    </lineage>
</organism>
<feature type="region of interest" description="Disordered" evidence="1">
    <location>
        <begin position="354"/>
        <end position="382"/>
    </location>
</feature>
<dbReference type="AlphaFoldDB" id="R0JNM4"/>